<dbReference type="Gene3D" id="3.90.1330.10">
    <property type="entry name" value="Alpha-glucuronidase, C-terminal domain"/>
    <property type="match status" value="1"/>
</dbReference>
<dbReference type="PANTHER" id="PTHR39207:SF1">
    <property type="entry name" value="ALPHA-GLUCURONIDASE A"/>
    <property type="match status" value="1"/>
</dbReference>
<feature type="domain" description="Glycosyl hydrolase family 67 catalytic" evidence="15">
    <location>
        <begin position="155"/>
        <end position="474"/>
    </location>
</feature>
<keyword evidence="5 12" id="KW-0119">Carbohydrate metabolism</keyword>
<evidence type="ECO:0000256" key="8">
    <source>
        <dbReference type="ARBA" id="ARBA00024828"/>
    </source>
</evidence>
<evidence type="ECO:0000256" key="9">
    <source>
        <dbReference type="ARBA" id="ARBA00048838"/>
    </source>
</evidence>
<dbReference type="SUPFAM" id="SSF51445">
    <property type="entry name" value="(Trans)glycosidases"/>
    <property type="match status" value="1"/>
</dbReference>
<dbReference type="InterPro" id="IPR011100">
    <property type="entry name" value="Glyco_hydro_67_cat"/>
</dbReference>
<evidence type="ECO:0000313" key="17">
    <source>
        <dbReference type="Proteomes" id="UP000184300"/>
    </source>
</evidence>
<evidence type="ECO:0000259" key="15">
    <source>
        <dbReference type="Pfam" id="PF07488"/>
    </source>
</evidence>
<keyword evidence="17" id="KW-1185">Reference proteome</keyword>
<feature type="active site" description="Proton acceptor" evidence="11">
    <location>
        <position position="414"/>
    </location>
</feature>
<dbReference type="STRING" id="1160497.A0A1L9V645"/>
<protein>
    <recommendedName>
        <fullName evidence="2 10">Alpha-glucuronidase</fullName>
        <ecNumber evidence="2 10">3.2.1.139</ecNumber>
    </recommendedName>
</protein>
<dbReference type="GO" id="GO:0045493">
    <property type="term" value="P:xylan catabolic process"/>
    <property type="evidence" value="ECO:0007669"/>
    <property type="project" value="UniProtKB-KW"/>
</dbReference>
<evidence type="ECO:0000256" key="2">
    <source>
        <dbReference type="ARBA" id="ARBA00012271"/>
    </source>
</evidence>
<dbReference type="VEuPathDB" id="FungiDB:ASPGLDRAFT_77709"/>
<dbReference type="FunFam" id="3.90.1330.10:FF:000001">
    <property type="entry name" value="Xylan alpha-1,2-glucuronidase"/>
    <property type="match status" value="1"/>
</dbReference>
<comment type="similarity">
    <text evidence="1 10 12">Belongs to the glycosyl hydrolase 67 family.</text>
</comment>
<dbReference type="PIRSF" id="PIRSF029900">
    <property type="entry name" value="Alpha-glucuronds"/>
    <property type="match status" value="1"/>
</dbReference>
<feature type="domain" description="Glycosyl hydrolase family 67 C-terminal" evidence="14">
    <location>
        <begin position="476"/>
        <end position="698"/>
    </location>
</feature>
<dbReference type="EC" id="3.2.1.139" evidence="2 10"/>
<evidence type="ECO:0000256" key="4">
    <source>
        <dbReference type="ARBA" id="ARBA00022801"/>
    </source>
</evidence>
<dbReference type="InterPro" id="IPR005154">
    <property type="entry name" value="Glyco_hydro_67_aGlcAse_N"/>
</dbReference>
<dbReference type="Pfam" id="PF03648">
    <property type="entry name" value="Glyco_hydro_67N"/>
    <property type="match status" value="1"/>
</dbReference>
<keyword evidence="4 10" id="KW-0378">Hydrolase</keyword>
<dbReference type="Pfam" id="PF07488">
    <property type="entry name" value="Glyco_hydro_67M"/>
    <property type="match status" value="1"/>
</dbReference>
<dbReference type="SUPFAM" id="SSF55545">
    <property type="entry name" value="beta-N-acetylhexosaminidase-like domain"/>
    <property type="match status" value="1"/>
</dbReference>
<evidence type="ECO:0000256" key="11">
    <source>
        <dbReference type="PIRSR" id="PIRSR029900-1"/>
    </source>
</evidence>
<evidence type="ECO:0000256" key="10">
    <source>
        <dbReference type="PIRNR" id="PIRNR029900"/>
    </source>
</evidence>
<keyword evidence="6 10" id="KW-0326">Glycosidase</keyword>
<dbReference type="Gene3D" id="3.30.379.10">
    <property type="entry name" value="Chitobiase/beta-hexosaminidase domain 2-like"/>
    <property type="match status" value="1"/>
</dbReference>
<gene>
    <name evidence="12" type="primary">aguA</name>
    <name evidence="16" type="ORF">ASPGLDRAFT_77709</name>
</gene>
<dbReference type="PANTHER" id="PTHR39207">
    <property type="entry name" value="ALPHA-GLUCURONIDASE A"/>
    <property type="match status" value="1"/>
</dbReference>
<evidence type="ECO:0000256" key="6">
    <source>
        <dbReference type="ARBA" id="ARBA00023295"/>
    </source>
</evidence>
<dbReference type="Proteomes" id="UP000184300">
    <property type="component" value="Unassembled WGS sequence"/>
</dbReference>
<proteinExistence type="inferred from homology"/>
<dbReference type="AlphaFoldDB" id="A0A1L9V645"/>
<keyword evidence="3 10" id="KW-0858">Xylan degradation</keyword>
<comment type="function">
    <text evidence="8 12">Alpha-glucuronidase involved in the hydrolysis of xylan, a major structural heterogeneous polysaccharide found in plant biomass representing the second most abundant polysaccharide in the biosphere, after cellulose. Releases 4-O-methylglucuronic acid from xylan.</text>
</comment>
<accession>A0A1L9V645</accession>
<organism evidence="16 17">
    <name type="scientific">Aspergillus glaucus CBS 516.65</name>
    <dbReference type="NCBI Taxonomy" id="1160497"/>
    <lineage>
        <taxon>Eukaryota</taxon>
        <taxon>Fungi</taxon>
        <taxon>Dikarya</taxon>
        <taxon>Ascomycota</taxon>
        <taxon>Pezizomycotina</taxon>
        <taxon>Eurotiomycetes</taxon>
        <taxon>Eurotiomycetidae</taxon>
        <taxon>Eurotiales</taxon>
        <taxon>Aspergillaceae</taxon>
        <taxon>Aspergillus</taxon>
        <taxon>Aspergillus subgen. Aspergillus</taxon>
    </lineage>
</organism>
<evidence type="ECO:0000259" key="13">
    <source>
        <dbReference type="Pfam" id="PF03648"/>
    </source>
</evidence>
<dbReference type="OrthoDB" id="6501611at2759"/>
<name>A0A1L9V645_ASPGL</name>
<evidence type="ECO:0000259" key="14">
    <source>
        <dbReference type="Pfam" id="PF07477"/>
    </source>
</evidence>
<dbReference type="CDD" id="cd02795">
    <property type="entry name" value="CBM6-CBM35-CBM36_like"/>
    <property type="match status" value="1"/>
</dbReference>
<dbReference type="InterPro" id="IPR011099">
    <property type="entry name" value="Glyco_hydro_67_C"/>
</dbReference>
<feature type="active site" description="Proton acceptor" evidence="11">
    <location>
        <position position="386"/>
    </location>
</feature>
<evidence type="ECO:0000256" key="1">
    <source>
        <dbReference type="ARBA" id="ARBA00008833"/>
    </source>
</evidence>
<dbReference type="Pfam" id="PF07477">
    <property type="entry name" value="Glyco_hydro_67C"/>
    <property type="match status" value="1"/>
</dbReference>
<evidence type="ECO:0000256" key="12">
    <source>
        <dbReference type="RuleBase" id="RU361198"/>
    </source>
</evidence>
<dbReference type="GO" id="GO:0005576">
    <property type="term" value="C:extracellular region"/>
    <property type="evidence" value="ECO:0007669"/>
    <property type="project" value="UniProtKB-SubCell"/>
</dbReference>
<dbReference type="InterPro" id="IPR017853">
    <property type="entry name" value="GH"/>
</dbReference>
<dbReference type="InterPro" id="IPR029018">
    <property type="entry name" value="Hex-like_dom2"/>
</dbReference>
<evidence type="ECO:0000256" key="5">
    <source>
        <dbReference type="ARBA" id="ARBA00023277"/>
    </source>
</evidence>
<evidence type="ECO:0000313" key="16">
    <source>
        <dbReference type="EMBL" id="OJJ79349.1"/>
    </source>
</evidence>
<dbReference type="GO" id="GO:0046559">
    <property type="term" value="F:alpha-glucuronidase activity"/>
    <property type="evidence" value="ECO:0007669"/>
    <property type="project" value="UniProtKB-EC"/>
</dbReference>
<evidence type="ECO:0000256" key="7">
    <source>
        <dbReference type="ARBA" id="ARBA00023326"/>
    </source>
</evidence>
<dbReference type="InterPro" id="IPR037054">
    <property type="entry name" value="A-glucoronidase_C_sf"/>
</dbReference>
<reference evidence="17" key="1">
    <citation type="journal article" date="2017" name="Genome Biol.">
        <title>Comparative genomics reveals high biological diversity and specific adaptations in the industrially and medically important fungal genus Aspergillus.</title>
        <authorList>
            <person name="de Vries R.P."/>
            <person name="Riley R."/>
            <person name="Wiebenga A."/>
            <person name="Aguilar-Osorio G."/>
            <person name="Amillis S."/>
            <person name="Uchima C.A."/>
            <person name="Anderluh G."/>
            <person name="Asadollahi M."/>
            <person name="Askin M."/>
            <person name="Barry K."/>
            <person name="Battaglia E."/>
            <person name="Bayram O."/>
            <person name="Benocci T."/>
            <person name="Braus-Stromeyer S.A."/>
            <person name="Caldana C."/>
            <person name="Canovas D."/>
            <person name="Cerqueira G.C."/>
            <person name="Chen F."/>
            <person name="Chen W."/>
            <person name="Choi C."/>
            <person name="Clum A."/>
            <person name="Dos Santos R.A."/>
            <person name="Damasio A.R."/>
            <person name="Diallinas G."/>
            <person name="Emri T."/>
            <person name="Fekete E."/>
            <person name="Flipphi M."/>
            <person name="Freyberg S."/>
            <person name="Gallo A."/>
            <person name="Gournas C."/>
            <person name="Habgood R."/>
            <person name="Hainaut M."/>
            <person name="Harispe M.L."/>
            <person name="Henrissat B."/>
            <person name="Hilden K.S."/>
            <person name="Hope R."/>
            <person name="Hossain A."/>
            <person name="Karabika E."/>
            <person name="Karaffa L."/>
            <person name="Karanyi Z."/>
            <person name="Krasevec N."/>
            <person name="Kuo A."/>
            <person name="Kusch H."/>
            <person name="LaButti K."/>
            <person name="Lagendijk E.L."/>
            <person name="Lapidus A."/>
            <person name="Levasseur A."/>
            <person name="Lindquist E."/>
            <person name="Lipzen A."/>
            <person name="Logrieco A.F."/>
            <person name="MacCabe A."/>
            <person name="Maekelae M.R."/>
            <person name="Malavazi I."/>
            <person name="Melin P."/>
            <person name="Meyer V."/>
            <person name="Mielnichuk N."/>
            <person name="Miskei M."/>
            <person name="Molnar A.P."/>
            <person name="Mule G."/>
            <person name="Ngan C.Y."/>
            <person name="Orejas M."/>
            <person name="Orosz E."/>
            <person name="Ouedraogo J.P."/>
            <person name="Overkamp K.M."/>
            <person name="Park H.-S."/>
            <person name="Perrone G."/>
            <person name="Piumi F."/>
            <person name="Punt P.J."/>
            <person name="Ram A.F."/>
            <person name="Ramon A."/>
            <person name="Rauscher S."/>
            <person name="Record E."/>
            <person name="Riano-Pachon D.M."/>
            <person name="Robert V."/>
            <person name="Roehrig J."/>
            <person name="Ruller R."/>
            <person name="Salamov A."/>
            <person name="Salih N.S."/>
            <person name="Samson R.A."/>
            <person name="Sandor E."/>
            <person name="Sanguinetti M."/>
            <person name="Schuetze T."/>
            <person name="Sepcic K."/>
            <person name="Shelest E."/>
            <person name="Sherlock G."/>
            <person name="Sophianopoulou V."/>
            <person name="Squina F.M."/>
            <person name="Sun H."/>
            <person name="Susca A."/>
            <person name="Todd R.B."/>
            <person name="Tsang A."/>
            <person name="Unkles S.E."/>
            <person name="van de Wiele N."/>
            <person name="van Rossen-Uffink D."/>
            <person name="Oliveira J.V."/>
            <person name="Vesth T.C."/>
            <person name="Visser J."/>
            <person name="Yu J.-H."/>
            <person name="Zhou M."/>
            <person name="Andersen M.R."/>
            <person name="Archer D.B."/>
            <person name="Baker S.E."/>
            <person name="Benoit I."/>
            <person name="Brakhage A.A."/>
            <person name="Braus G.H."/>
            <person name="Fischer R."/>
            <person name="Frisvad J.C."/>
            <person name="Goldman G.H."/>
            <person name="Houbraken J."/>
            <person name="Oakley B."/>
            <person name="Pocsi I."/>
            <person name="Scazzocchio C."/>
            <person name="Seiboth B."/>
            <person name="vanKuyk P.A."/>
            <person name="Wortman J."/>
            <person name="Dyer P.S."/>
            <person name="Grigoriev I.V."/>
        </authorList>
    </citation>
    <scope>NUCLEOTIDE SEQUENCE [LARGE SCALE GENOMIC DNA]</scope>
    <source>
        <strain evidence="17">CBS 516.65</strain>
    </source>
</reference>
<comment type="catalytic activity">
    <reaction evidence="9 10 12">
        <text>an alpha-D-glucuronoside + H2O = D-glucuronate + an alcohol</text>
        <dbReference type="Rhea" id="RHEA:20005"/>
        <dbReference type="ChEBI" id="CHEBI:15377"/>
        <dbReference type="ChEBI" id="CHEBI:30879"/>
        <dbReference type="ChEBI" id="CHEBI:58720"/>
        <dbReference type="ChEBI" id="CHEBI:58899"/>
        <dbReference type="EC" id="3.2.1.139"/>
    </reaction>
</comment>
<feature type="domain" description="Alpha glucuronidase N-terminal" evidence="13">
    <location>
        <begin position="32"/>
        <end position="147"/>
    </location>
</feature>
<evidence type="ECO:0000256" key="3">
    <source>
        <dbReference type="ARBA" id="ARBA00022651"/>
    </source>
</evidence>
<keyword evidence="7 12" id="KW-0624">Polysaccharide degradation</keyword>
<sequence length="844" mass="94092">MNVYTTYGYVIYTAELLRDVCSLVAAENGSQGWLRYAPVCCDKDCQDGLPSSIVALDNDQTSPVYVAGQELQQGIQRIFNKTLPISSNFDECTTASSIIVSTVEDYNRSTYDIPELDDDGFVLNTTGDTVQLLGQNQRGALYAAFYYLSLLAQGNFSRVAYTSSPHAPIRWVNEWDNMDGSIERGYAGPSIFFANGTVVDDLTRAREYARLLASIRVNGIIVNNVNANVTLLEPRNIEGLRRIADVFRPYGIQIGISLNFASPRDFGGLDTFDPLNPSVVSWWENATDQIYQRVPDLAGYLVKASSEGQPGPLTYNRTLAEGANVFARALQPHGGILMFRAFVYDNNLNESNWTADRANAAVDYFKPLDGKFEENVIVQIKYGPIDFQVREPASPLFANLNRTNVAVELQVTQEYLGQQCHLVYLPPLWKTVLDFDLQVDGKVSLVRDVISGKTFNRPLGGWTAVVNVGTNTTWLGSHLAMSNLYAYGRLAWDPMADSEDILQDWIRLTFGADQRVLDTITEMSMASWPTYENYTGNLGEQTLTDIIYTHYGPNPASQDNNGWGQWTRADRQGIGMDRTVGNGTGYAGQYPADVAQLYEDIDTTPDDLLLWFHHVNYTHRLHSGKSVIQHFYDAHYSGAETAHSFVDKWEALRDKIDQERYDDVLTRLVYQAGHSIVWRDAIANFYHNLSGIQDEMQRVGNHPWRIEAESMTLSGYKPYPVYPFETASNATAIITSSNSTTGTATATLSIPSGSYNLAINYYDLYGGESQWTVYCNDDQIGQWTGDTKLGHIPSIYLDGHSATRVTFRDVDFRPGDLLRIVGEPDGTEPAPLDYVALLPGGVVD</sequence>
<feature type="active site" description="Proton donor" evidence="11">
    <location>
        <position position="307"/>
    </location>
</feature>
<dbReference type="FunFam" id="3.20.20.80:FF:000096">
    <property type="entry name" value="Xylan alpha-1,2-glucuronidase"/>
    <property type="match status" value="1"/>
</dbReference>
<dbReference type="EMBL" id="KV878919">
    <property type="protein sequence ID" value="OJJ79349.1"/>
    <property type="molecule type" value="Genomic_DNA"/>
</dbReference>
<comment type="subcellular location">
    <subcellularLocation>
        <location evidence="12">Secreted</location>
    </subcellularLocation>
</comment>
<dbReference type="Gene3D" id="3.20.20.80">
    <property type="entry name" value="Glycosidases"/>
    <property type="match status" value="1"/>
</dbReference>
<dbReference type="InterPro" id="IPR011395">
    <property type="entry name" value="Glyco_hydro_67_aGlcAse"/>
</dbReference>